<dbReference type="EMBL" id="JAWZYT010006605">
    <property type="protein sequence ID" value="KAK4287877.1"/>
    <property type="molecule type" value="Genomic_DNA"/>
</dbReference>
<sequence>MLAGRKWRQIVGAEGQGREWKKRTMEGRRRRHINVKDRRMKEKNRGHEAITRVSGGGDYAADGDKVAGEAEDGKIEDGD</sequence>
<feature type="compositionally biased region" description="Basic and acidic residues" evidence="1">
    <location>
        <begin position="62"/>
        <end position="79"/>
    </location>
</feature>
<accession>A0AAE1NEE3</accession>
<reference evidence="2" key="1">
    <citation type="submission" date="2023-11" db="EMBL/GenBank/DDBJ databases">
        <title>Genome assemblies of two species of porcelain crab, Petrolisthes cinctipes and Petrolisthes manimaculis (Anomura: Porcellanidae).</title>
        <authorList>
            <person name="Angst P."/>
        </authorList>
    </citation>
    <scope>NUCLEOTIDE SEQUENCE</scope>
    <source>
        <strain evidence="2">PB745_02</strain>
        <tissue evidence="2">Gill</tissue>
    </source>
</reference>
<name>A0AAE1NEE3_9EUCA</name>
<dbReference type="AlphaFoldDB" id="A0AAE1NEE3"/>
<gene>
    <name evidence="2" type="ORF">Pmani_039067</name>
</gene>
<protein>
    <submittedName>
        <fullName evidence="2">Uncharacterized protein</fullName>
    </submittedName>
</protein>
<feature type="compositionally biased region" description="Basic and acidic residues" evidence="1">
    <location>
        <begin position="39"/>
        <end position="50"/>
    </location>
</feature>
<feature type="region of interest" description="Disordered" evidence="1">
    <location>
        <begin position="39"/>
        <end position="79"/>
    </location>
</feature>
<evidence type="ECO:0000256" key="1">
    <source>
        <dbReference type="SAM" id="MobiDB-lite"/>
    </source>
</evidence>
<organism evidence="2 3">
    <name type="scientific">Petrolisthes manimaculis</name>
    <dbReference type="NCBI Taxonomy" id="1843537"/>
    <lineage>
        <taxon>Eukaryota</taxon>
        <taxon>Metazoa</taxon>
        <taxon>Ecdysozoa</taxon>
        <taxon>Arthropoda</taxon>
        <taxon>Crustacea</taxon>
        <taxon>Multicrustacea</taxon>
        <taxon>Malacostraca</taxon>
        <taxon>Eumalacostraca</taxon>
        <taxon>Eucarida</taxon>
        <taxon>Decapoda</taxon>
        <taxon>Pleocyemata</taxon>
        <taxon>Anomura</taxon>
        <taxon>Galatheoidea</taxon>
        <taxon>Porcellanidae</taxon>
        <taxon>Petrolisthes</taxon>
    </lineage>
</organism>
<dbReference type="Proteomes" id="UP001292094">
    <property type="component" value="Unassembled WGS sequence"/>
</dbReference>
<keyword evidence="3" id="KW-1185">Reference proteome</keyword>
<evidence type="ECO:0000313" key="2">
    <source>
        <dbReference type="EMBL" id="KAK4287877.1"/>
    </source>
</evidence>
<comment type="caution">
    <text evidence="2">The sequence shown here is derived from an EMBL/GenBank/DDBJ whole genome shotgun (WGS) entry which is preliminary data.</text>
</comment>
<evidence type="ECO:0000313" key="3">
    <source>
        <dbReference type="Proteomes" id="UP001292094"/>
    </source>
</evidence>
<proteinExistence type="predicted"/>